<evidence type="ECO:0000256" key="1">
    <source>
        <dbReference type="SAM" id="MobiDB-lite"/>
    </source>
</evidence>
<dbReference type="Proteomes" id="UP000054740">
    <property type="component" value="Unassembled WGS sequence"/>
</dbReference>
<name>A0A158JBX1_CABCO</name>
<accession>A0A158JBX1</accession>
<feature type="region of interest" description="Disordered" evidence="1">
    <location>
        <begin position="157"/>
        <end position="213"/>
    </location>
</feature>
<dbReference type="AlphaFoldDB" id="A0A158JBX1"/>
<dbReference type="RefSeq" id="WP_235024398.1">
    <property type="nucleotide sequence ID" value="NZ_FCNY02000023.1"/>
</dbReference>
<evidence type="ECO:0000313" key="2">
    <source>
        <dbReference type="EMBL" id="SAL66185.1"/>
    </source>
</evidence>
<sequence length="213" mass="22985">MTTKSKAAKVQSGEHNPHALELLGRIYSDPIKRSALLASNPVTRGAATGQKYALPMFGDDVDVTTYLAELHKQASAVLAGDMSGIETMLLTQANTLDMIFNQLARKAANVEYLSQFQAHLSLALKAQAQSRVTLEALAEIKNPRQVAFVRQANIAHGPQQVNNATDGSAPPDARARGKNGETTNGLLTDEATLSRERLEPSTSHHAFGQRSER</sequence>
<reference evidence="3" key="1">
    <citation type="submission" date="2016-01" db="EMBL/GenBank/DDBJ databases">
        <authorList>
            <person name="Peeters C."/>
        </authorList>
    </citation>
    <scope>NUCLEOTIDE SEQUENCE [LARGE SCALE GENOMIC DNA]</scope>
</reference>
<organism evidence="2 3">
    <name type="scientific">Caballeronia cordobensis</name>
    <name type="common">Burkholderia cordobensis</name>
    <dbReference type="NCBI Taxonomy" id="1353886"/>
    <lineage>
        <taxon>Bacteria</taxon>
        <taxon>Pseudomonadati</taxon>
        <taxon>Pseudomonadota</taxon>
        <taxon>Betaproteobacteria</taxon>
        <taxon>Burkholderiales</taxon>
        <taxon>Burkholderiaceae</taxon>
        <taxon>Caballeronia</taxon>
    </lineage>
</organism>
<protein>
    <submittedName>
        <fullName evidence="2">Uncharacterized protein</fullName>
    </submittedName>
</protein>
<evidence type="ECO:0000313" key="3">
    <source>
        <dbReference type="Proteomes" id="UP000054740"/>
    </source>
</evidence>
<gene>
    <name evidence="2" type="ORF">AWB70_06256</name>
</gene>
<keyword evidence="3" id="KW-1185">Reference proteome</keyword>
<proteinExistence type="predicted"/>
<dbReference type="EMBL" id="FCNY02000023">
    <property type="protein sequence ID" value="SAL66185.1"/>
    <property type="molecule type" value="Genomic_DNA"/>
</dbReference>